<dbReference type="Pfam" id="PF00373">
    <property type="entry name" value="FERM_M"/>
    <property type="match status" value="1"/>
</dbReference>
<evidence type="ECO:0000256" key="1">
    <source>
        <dbReference type="ARBA" id="ARBA00004245"/>
    </source>
</evidence>
<dbReference type="InterPro" id="IPR000299">
    <property type="entry name" value="FERM_domain"/>
</dbReference>
<keyword evidence="6" id="KW-1185">Reference proteome</keyword>
<dbReference type="SUPFAM" id="SSF47031">
    <property type="entry name" value="Second domain of FERM"/>
    <property type="match status" value="1"/>
</dbReference>
<gene>
    <name evidence="5" type="ORF">M9458_032320</name>
</gene>
<name>A0ABD0PD59_CIRMR</name>
<dbReference type="InterPro" id="IPR014352">
    <property type="entry name" value="FERM/acyl-CoA-bd_prot_sf"/>
</dbReference>
<evidence type="ECO:0000313" key="5">
    <source>
        <dbReference type="EMBL" id="KAL0172009.1"/>
    </source>
</evidence>
<dbReference type="Proteomes" id="UP001529510">
    <property type="component" value="Unassembled WGS sequence"/>
</dbReference>
<evidence type="ECO:0000313" key="6">
    <source>
        <dbReference type="Proteomes" id="UP001529510"/>
    </source>
</evidence>
<feature type="domain" description="FERM" evidence="4">
    <location>
        <begin position="1"/>
        <end position="51"/>
    </location>
</feature>
<dbReference type="InterPro" id="IPR035963">
    <property type="entry name" value="FERM_2"/>
</dbReference>
<organism evidence="5 6">
    <name type="scientific">Cirrhinus mrigala</name>
    <name type="common">Mrigala</name>
    <dbReference type="NCBI Taxonomy" id="683832"/>
    <lineage>
        <taxon>Eukaryota</taxon>
        <taxon>Metazoa</taxon>
        <taxon>Chordata</taxon>
        <taxon>Craniata</taxon>
        <taxon>Vertebrata</taxon>
        <taxon>Euteleostomi</taxon>
        <taxon>Actinopterygii</taxon>
        <taxon>Neopterygii</taxon>
        <taxon>Teleostei</taxon>
        <taxon>Ostariophysi</taxon>
        <taxon>Cypriniformes</taxon>
        <taxon>Cyprinidae</taxon>
        <taxon>Labeoninae</taxon>
        <taxon>Labeonini</taxon>
        <taxon>Cirrhinus</taxon>
    </lineage>
</organism>
<evidence type="ECO:0000259" key="4">
    <source>
        <dbReference type="PROSITE" id="PS50057"/>
    </source>
</evidence>
<dbReference type="PANTHER" id="PTHR23280">
    <property type="entry name" value="4.1 G PROTEIN"/>
    <property type="match status" value="1"/>
</dbReference>
<accession>A0ABD0PD59</accession>
<feature type="non-terminal residue" evidence="5">
    <location>
        <position position="1"/>
    </location>
</feature>
<reference evidence="5 6" key="1">
    <citation type="submission" date="2024-05" db="EMBL/GenBank/DDBJ databases">
        <title>Genome sequencing and assembly of Indian major carp, Cirrhinus mrigala (Hamilton, 1822).</title>
        <authorList>
            <person name="Mohindra V."/>
            <person name="Chowdhury L.M."/>
            <person name="Lal K."/>
            <person name="Jena J.K."/>
        </authorList>
    </citation>
    <scope>NUCLEOTIDE SEQUENCE [LARGE SCALE GENOMIC DNA]</scope>
    <source>
        <strain evidence="5">CM1030</strain>
        <tissue evidence="5">Blood</tissue>
    </source>
</reference>
<evidence type="ECO:0000256" key="3">
    <source>
        <dbReference type="ARBA" id="ARBA00023212"/>
    </source>
</evidence>
<comment type="subcellular location">
    <subcellularLocation>
        <location evidence="1">Cytoplasm</location>
        <location evidence="1">Cytoskeleton</location>
    </subcellularLocation>
</comment>
<proteinExistence type="predicted"/>
<keyword evidence="2" id="KW-0963">Cytoplasm</keyword>
<dbReference type="Gene3D" id="1.20.80.10">
    <property type="match status" value="1"/>
</dbReference>
<dbReference type="InterPro" id="IPR019748">
    <property type="entry name" value="FERM_central"/>
</dbReference>
<dbReference type="PROSITE" id="PS50057">
    <property type="entry name" value="FERM_3"/>
    <property type="match status" value="1"/>
</dbReference>
<dbReference type="PANTHER" id="PTHR23280:SF12">
    <property type="entry name" value="PROTEIN 4.1"/>
    <property type="match status" value="1"/>
</dbReference>
<dbReference type="GO" id="GO:0005856">
    <property type="term" value="C:cytoskeleton"/>
    <property type="evidence" value="ECO:0007669"/>
    <property type="project" value="UniProtKB-SubCell"/>
</dbReference>
<feature type="non-terminal residue" evidence="5">
    <location>
        <position position="51"/>
    </location>
</feature>
<dbReference type="EMBL" id="JAMKFB020000016">
    <property type="protein sequence ID" value="KAL0172009.1"/>
    <property type="molecule type" value="Genomic_DNA"/>
</dbReference>
<dbReference type="CDD" id="cd14473">
    <property type="entry name" value="FERM_B-lobe"/>
    <property type="match status" value="1"/>
</dbReference>
<comment type="caution">
    <text evidence="5">The sequence shown here is derived from an EMBL/GenBank/DDBJ whole genome shotgun (WGS) entry which is preliminary data.</text>
</comment>
<evidence type="ECO:0000256" key="2">
    <source>
        <dbReference type="ARBA" id="ARBA00022490"/>
    </source>
</evidence>
<keyword evidence="3" id="KW-0206">Cytoskeleton</keyword>
<dbReference type="AlphaFoldDB" id="A0ABD0PD59"/>
<protein>
    <recommendedName>
        <fullName evidence="4">FERM domain-containing protein</fullName>
    </recommendedName>
</protein>
<sequence>ILALLGSYTVQSTLGDYDPNLHRNNYVSEIVLAPSQSEELEERIMELHSTY</sequence>